<dbReference type="InterPro" id="IPR036691">
    <property type="entry name" value="Endo/exonu/phosph_ase_sf"/>
</dbReference>
<protein>
    <recommendedName>
        <fullName evidence="3">Endonuclease/exonuclease/phosphatase domain-containing protein</fullName>
    </recommendedName>
</protein>
<proteinExistence type="predicted"/>
<evidence type="ECO:0000313" key="2">
    <source>
        <dbReference type="Proteomes" id="UP000507470"/>
    </source>
</evidence>
<evidence type="ECO:0008006" key="3">
    <source>
        <dbReference type="Google" id="ProtNLM"/>
    </source>
</evidence>
<dbReference type="AlphaFoldDB" id="A0A6J8B6W1"/>
<name>A0A6J8B6W1_MYTCO</name>
<dbReference type="OrthoDB" id="6146264at2759"/>
<organism evidence="1 2">
    <name type="scientific">Mytilus coruscus</name>
    <name type="common">Sea mussel</name>
    <dbReference type="NCBI Taxonomy" id="42192"/>
    <lineage>
        <taxon>Eukaryota</taxon>
        <taxon>Metazoa</taxon>
        <taxon>Spiralia</taxon>
        <taxon>Lophotrochozoa</taxon>
        <taxon>Mollusca</taxon>
        <taxon>Bivalvia</taxon>
        <taxon>Autobranchia</taxon>
        <taxon>Pteriomorphia</taxon>
        <taxon>Mytilida</taxon>
        <taxon>Mytiloidea</taxon>
        <taxon>Mytilidae</taxon>
        <taxon>Mytilinae</taxon>
        <taxon>Mytilus</taxon>
    </lineage>
</organism>
<dbReference type="Gene3D" id="3.60.10.10">
    <property type="entry name" value="Endonuclease/exonuclease/phosphatase"/>
    <property type="match status" value="1"/>
</dbReference>
<dbReference type="Proteomes" id="UP000507470">
    <property type="component" value="Unassembled WGS sequence"/>
</dbReference>
<dbReference type="SUPFAM" id="SSF56219">
    <property type="entry name" value="DNase I-like"/>
    <property type="match status" value="1"/>
</dbReference>
<gene>
    <name evidence="1" type="ORF">MCOR_15718</name>
</gene>
<keyword evidence="2" id="KW-1185">Reference proteome</keyword>
<sequence length="201" mass="23023">MVQSLNLATSSTVLASKIGCGLVEFVVQKSDWACRFFGSWADNNILPETYTCDKEIVRKNCDKTINSQRKLLLETCIETKLRILNGRFLGDSVGNCTYFDARGGCNVIDYIIVSKDIFHYISYFNVLPPVETSGHCIIRMSLKFNVPIVNHDNEYNDMEFLPGYFIWDNNCHETYTNDISSPQIISKPILWQMLIQEVLQI</sequence>
<accession>A0A6J8B6W1</accession>
<evidence type="ECO:0000313" key="1">
    <source>
        <dbReference type="EMBL" id="CAC5379678.1"/>
    </source>
</evidence>
<reference evidence="1 2" key="1">
    <citation type="submission" date="2020-06" db="EMBL/GenBank/DDBJ databases">
        <authorList>
            <person name="Li R."/>
            <person name="Bekaert M."/>
        </authorList>
    </citation>
    <scope>NUCLEOTIDE SEQUENCE [LARGE SCALE GENOMIC DNA]</scope>
    <source>
        <strain evidence="2">wild</strain>
    </source>
</reference>
<dbReference type="EMBL" id="CACVKT020002746">
    <property type="protein sequence ID" value="CAC5379678.1"/>
    <property type="molecule type" value="Genomic_DNA"/>
</dbReference>